<keyword evidence="11" id="KW-0805">Transcription regulation</keyword>
<dbReference type="GO" id="GO:0031519">
    <property type="term" value="C:PcG protein complex"/>
    <property type="evidence" value="ECO:0007669"/>
    <property type="project" value="TreeGrafter"/>
</dbReference>
<feature type="compositionally biased region" description="Polar residues" evidence="15">
    <location>
        <begin position="138"/>
        <end position="147"/>
    </location>
</feature>
<dbReference type="CDD" id="cd16739">
    <property type="entry name" value="RING-HC_RING1"/>
    <property type="match status" value="1"/>
</dbReference>
<dbReference type="GO" id="GO:0061630">
    <property type="term" value="F:ubiquitin protein ligase activity"/>
    <property type="evidence" value="ECO:0007669"/>
    <property type="project" value="UniProtKB-EC"/>
</dbReference>
<keyword evidence="12" id="KW-0804">Transcription</keyword>
<evidence type="ECO:0000256" key="3">
    <source>
        <dbReference type="ARBA" id="ARBA00004906"/>
    </source>
</evidence>
<feature type="domain" description="RING-type" evidence="16">
    <location>
        <begin position="44"/>
        <end position="84"/>
    </location>
</feature>
<keyword evidence="9" id="KW-0833">Ubl conjugation pathway</keyword>
<evidence type="ECO:0000256" key="12">
    <source>
        <dbReference type="ARBA" id="ARBA00023163"/>
    </source>
</evidence>
<dbReference type="GO" id="GO:0008270">
    <property type="term" value="F:zinc ion binding"/>
    <property type="evidence" value="ECO:0007669"/>
    <property type="project" value="UniProtKB-KW"/>
</dbReference>
<evidence type="ECO:0000256" key="14">
    <source>
        <dbReference type="PROSITE-ProRule" id="PRU00175"/>
    </source>
</evidence>
<dbReference type="GO" id="GO:0016567">
    <property type="term" value="P:protein ubiquitination"/>
    <property type="evidence" value="ECO:0007669"/>
    <property type="project" value="UniProtKB-UniPathway"/>
</dbReference>
<dbReference type="PROSITE" id="PS50089">
    <property type="entry name" value="ZF_RING_2"/>
    <property type="match status" value="1"/>
</dbReference>
<evidence type="ECO:0000313" key="17">
    <source>
        <dbReference type="EMBL" id="SSX26435.1"/>
    </source>
</evidence>
<reference evidence="17" key="1">
    <citation type="submission" date="2018-07" db="EMBL/GenBank/DDBJ databases">
        <authorList>
            <person name="Quirk P.G."/>
            <person name="Krulwich T.A."/>
        </authorList>
    </citation>
    <scope>NUCLEOTIDE SEQUENCE</scope>
</reference>
<keyword evidence="8 14" id="KW-0863">Zinc-finger</keyword>
<keyword evidence="13" id="KW-0539">Nucleus</keyword>
<dbReference type="Gene3D" id="3.30.40.10">
    <property type="entry name" value="Zinc/RING finger domain, C3HC4 (zinc finger)"/>
    <property type="match status" value="1"/>
</dbReference>
<feature type="compositionally biased region" description="Low complexity" evidence="15">
    <location>
        <begin position="198"/>
        <end position="215"/>
    </location>
</feature>
<dbReference type="InterPro" id="IPR013083">
    <property type="entry name" value="Znf_RING/FYVE/PHD"/>
</dbReference>
<dbReference type="InterPro" id="IPR001841">
    <property type="entry name" value="Znf_RING"/>
</dbReference>
<dbReference type="InterPro" id="IPR042741">
    <property type="entry name" value="RING1_RING-HC"/>
</dbReference>
<dbReference type="InterPro" id="IPR043540">
    <property type="entry name" value="RING1/RING2"/>
</dbReference>
<comment type="subcellular location">
    <subcellularLocation>
        <location evidence="2">Nucleus</location>
    </subcellularLocation>
</comment>
<evidence type="ECO:0000256" key="15">
    <source>
        <dbReference type="SAM" id="MobiDB-lite"/>
    </source>
</evidence>
<dbReference type="AlphaFoldDB" id="A0A336M8A3"/>
<dbReference type="UniPathway" id="UPA00143"/>
<organism evidence="17">
    <name type="scientific">Culicoides sonorensis</name>
    <name type="common">Biting midge</name>
    <dbReference type="NCBI Taxonomy" id="179676"/>
    <lineage>
        <taxon>Eukaryota</taxon>
        <taxon>Metazoa</taxon>
        <taxon>Ecdysozoa</taxon>
        <taxon>Arthropoda</taxon>
        <taxon>Hexapoda</taxon>
        <taxon>Insecta</taxon>
        <taxon>Pterygota</taxon>
        <taxon>Neoptera</taxon>
        <taxon>Endopterygota</taxon>
        <taxon>Diptera</taxon>
        <taxon>Nematocera</taxon>
        <taxon>Chironomoidea</taxon>
        <taxon>Ceratopogonidae</taxon>
        <taxon>Ceratopogoninae</taxon>
        <taxon>Culicoides</taxon>
        <taxon>Monoculicoides</taxon>
    </lineage>
</organism>
<evidence type="ECO:0000256" key="1">
    <source>
        <dbReference type="ARBA" id="ARBA00000900"/>
    </source>
</evidence>
<comment type="catalytic activity">
    <reaction evidence="1">
        <text>S-ubiquitinyl-[E2 ubiquitin-conjugating enzyme]-L-cysteine + [acceptor protein]-L-lysine = [E2 ubiquitin-conjugating enzyme]-L-cysteine + N(6)-ubiquitinyl-[acceptor protein]-L-lysine.</text>
        <dbReference type="EC" id="2.3.2.27"/>
    </reaction>
</comment>
<dbReference type="CDD" id="cd17086">
    <property type="entry name" value="RAWUL_RING1_like"/>
    <property type="match status" value="1"/>
</dbReference>
<evidence type="ECO:0000256" key="8">
    <source>
        <dbReference type="ARBA" id="ARBA00022771"/>
    </source>
</evidence>
<evidence type="ECO:0000256" key="9">
    <source>
        <dbReference type="ARBA" id="ARBA00022786"/>
    </source>
</evidence>
<feature type="compositionally biased region" description="Polar residues" evidence="15">
    <location>
        <begin position="221"/>
        <end position="236"/>
    </location>
</feature>
<accession>A0A336M8A3</accession>
<feature type="region of interest" description="Disordered" evidence="15">
    <location>
        <begin position="138"/>
        <end position="251"/>
    </location>
</feature>
<evidence type="ECO:0000256" key="7">
    <source>
        <dbReference type="ARBA" id="ARBA00022723"/>
    </source>
</evidence>
<dbReference type="FunFam" id="3.30.40.10:FF:000100">
    <property type="entry name" value="E3 ubiquitin-protein ligase RING2"/>
    <property type="match status" value="1"/>
</dbReference>
<keyword evidence="5" id="KW-0678">Repressor</keyword>
<evidence type="ECO:0000256" key="11">
    <source>
        <dbReference type="ARBA" id="ARBA00023015"/>
    </source>
</evidence>
<evidence type="ECO:0000256" key="5">
    <source>
        <dbReference type="ARBA" id="ARBA00022491"/>
    </source>
</evidence>
<dbReference type="GO" id="GO:0003682">
    <property type="term" value="F:chromatin binding"/>
    <property type="evidence" value="ECO:0007669"/>
    <property type="project" value="TreeGrafter"/>
</dbReference>
<name>A0A336M8A3_CULSO</name>
<feature type="compositionally biased region" description="Basic residues" evidence="15">
    <location>
        <begin position="150"/>
        <end position="161"/>
    </location>
</feature>
<dbReference type="InterPro" id="IPR017907">
    <property type="entry name" value="Znf_RING_CS"/>
</dbReference>
<dbReference type="Gene3D" id="3.10.20.90">
    <property type="entry name" value="Phosphatidylinositol 3-kinase Catalytic Subunit, Chain A, domain 1"/>
    <property type="match status" value="1"/>
</dbReference>
<evidence type="ECO:0000256" key="4">
    <source>
        <dbReference type="ARBA" id="ARBA00012483"/>
    </source>
</evidence>
<dbReference type="Pfam" id="PF16207">
    <property type="entry name" value="RAWUL"/>
    <property type="match status" value="1"/>
</dbReference>
<comment type="pathway">
    <text evidence="3">Protein modification; protein ubiquitination.</text>
</comment>
<evidence type="ECO:0000256" key="10">
    <source>
        <dbReference type="ARBA" id="ARBA00022833"/>
    </source>
</evidence>
<keyword evidence="7" id="KW-0479">Metal-binding</keyword>
<feature type="compositionally biased region" description="Low complexity" evidence="15">
    <location>
        <begin position="166"/>
        <end position="179"/>
    </location>
</feature>
<dbReference type="OMA" id="PTEMTGD"/>
<dbReference type="VEuPathDB" id="VectorBase:CSON013419"/>
<evidence type="ECO:0000259" key="16">
    <source>
        <dbReference type="PROSITE" id="PS50089"/>
    </source>
</evidence>
<dbReference type="PANTHER" id="PTHR46076:SF3">
    <property type="entry name" value="E3 UBIQUITIN-PROTEIN LIGASE RING1"/>
    <property type="match status" value="1"/>
</dbReference>
<protein>
    <recommendedName>
        <fullName evidence="4">RING-type E3 ubiquitin transferase</fullName>
        <ecNumber evidence="4">2.3.2.27</ecNumber>
    </recommendedName>
</protein>
<dbReference type="SUPFAM" id="SSF57850">
    <property type="entry name" value="RING/U-box"/>
    <property type="match status" value="1"/>
</dbReference>
<keyword evidence="10" id="KW-0862">Zinc</keyword>
<dbReference type="Pfam" id="PF13923">
    <property type="entry name" value="zf-C3HC4_2"/>
    <property type="match status" value="1"/>
</dbReference>
<dbReference type="InterPro" id="IPR032443">
    <property type="entry name" value="RAWUL"/>
</dbReference>
<dbReference type="SMART" id="SM00184">
    <property type="entry name" value="RING"/>
    <property type="match status" value="1"/>
</dbReference>
<dbReference type="PROSITE" id="PS00518">
    <property type="entry name" value="ZF_RING_1"/>
    <property type="match status" value="1"/>
</dbReference>
<evidence type="ECO:0000256" key="13">
    <source>
        <dbReference type="ARBA" id="ARBA00023242"/>
    </source>
</evidence>
<gene>
    <name evidence="17" type="primary">CSON013419</name>
</gene>
<dbReference type="GO" id="GO:0000151">
    <property type="term" value="C:ubiquitin ligase complex"/>
    <property type="evidence" value="ECO:0007669"/>
    <property type="project" value="InterPro"/>
</dbReference>
<proteinExistence type="predicted"/>
<keyword evidence="6" id="KW-0808">Transferase</keyword>
<dbReference type="EMBL" id="UFQT01000675">
    <property type="protein sequence ID" value="SSX26435.1"/>
    <property type="molecule type" value="Genomic_DNA"/>
</dbReference>
<sequence>MAVVPNDKTWDLSLYELHRVPQPIITDNTEIAVSPRSLHSELMCPICLDMLKKTMTTKECLHRFCSDCIITALRSGNKECPTCRKKLVSKRSLRPDPNFDLLISKIYPSRDEYEAIQERVLAKVNQCHSQAALVNSITEGIKSQQQIRPGRTKKEGHHHREHRDSGNSTNSNNTAASGGVANGDPNTQVNMDRPSNPPSVRSTPSPSPSTTSSMSKMKRTISMQQSGDESETSASESRLDGSESCLDTEEGSEYGIDELELIFRPHPTEMTPDNPLMKVLKENCVRYLKTTAIATVDHLSKYLAMRLTIDLEKQAPEHRLLNFCIYILPQNEQTAVPAPTGTNGASTSASSGDQFVVLPGSYSLAQISEQYWKVNKPMELFYTWKKS</sequence>
<dbReference type="EC" id="2.3.2.27" evidence="4"/>
<dbReference type="PANTHER" id="PTHR46076">
    <property type="entry name" value="E3 UBIQUITIN-PROTEIN LIGASE RING1 / RING 2 FAMILY MEMBER"/>
    <property type="match status" value="1"/>
</dbReference>
<evidence type="ECO:0000256" key="2">
    <source>
        <dbReference type="ARBA" id="ARBA00004123"/>
    </source>
</evidence>
<evidence type="ECO:0000256" key="6">
    <source>
        <dbReference type="ARBA" id="ARBA00022679"/>
    </source>
</evidence>